<name>A0ABY8CIS9_9ARCH</name>
<dbReference type="InterPro" id="IPR002035">
    <property type="entry name" value="VWF_A"/>
</dbReference>
<gene>
    <name evidence="7" type="ORF">SVXNc_0243</name>
</gene>
<keyword evidence="4 5" id="KW-0472">Membrane</keyword>
<evidence type="ECO:0000256" key="5">
    <source>
        <dbReference type="SAM" id="Phobius"/>
    </source>
</evidence>
<dbReference type="Proteomes" id="UP001218034">
    <property type="component" value="Chromosome"/>
</dbReference>
<dbReference type="Pfam" id="PF13519">
    <property type="entry name" value="VWA_2"/>
    <property type="match status" value="1"/>
</dbReference>
<feature type="domain" description="VWFA" evidence="6">
    <location>
        <begin position="87"/>
        <end position="260"/>
    </location>
</feature>
<sequence>MRLVFTDQFANIILLLNGLAILFYIGAKKKNRQRAMKFGNYETLQKVAGKDFLKSSHVMLVTRLGALTLLMIGLSNPVLVQEVSDTDSDYVLAIDSSSSMLESDIRPTRFQASKDISKKFVRRLGNQSSIGIVSFAGTADKVQSPTRTRPEIFDAIDSVEIGSSAGTAIGSAVSVSSSMLDDERNKTVVLITDGRNNAGISINESIKLANEQNVTVHTIGLGERNRSVDRYEIIDGENASQAAFPNLDVEQLSSISNSTGGEFTTASNSSALEDALINLEKSEARTDISTFFIIGAAILLLLEWVLGNTKYSVLP</sequence>
<dbReference type="EMBL" id="CP104395">
    <property type="protein sequence ID" value="WEL19271.1"/>
    <property type="molecule type" value="Genomic_DNA"/>
</dbReference>
<dbReference type="SMART" id="SM00327">
    <property type="entry name" value="VWA"/>
    <property type="match status" value="1"/>
</dbReference>
<keyword evidence="8" id="KW-1185">Reference proteome</keyword>
<evidence type="ECO:0000313" key="8">
    <source>
        <dbReference type="Proteomes" id="UP001218034"/>
    </source>
</evidence>
<evidence type="ECO:0000313" key="7">
    <source>
        <dbReference type="EMBL" id="WEL19271.1"/>
    </source>
</evidence>
<protein>
    <submittedName>
        <fullName evidence="7">VWFA domain containing protein</fullName>
    </submittedName>
</protein>
<dbReference type="SUPFAM" id="SSF53300">
    <property type="entry name" value="vWA-like"/>
    <property type="match status" value="1"/>
</dbReference>
<evidence type="ECO:0000259" key="6">
    <source>
        <dbReference type="SMART" id="SM00327"/>
    </source>
</evidence>
<reference evidence="7 8" key="1">
    <citation type="submission" date="2022-09" db="EMBL/GenBank/DDBJ databases">
        <title>Xylan utilization by haloarchaea-nanohaloarchaea associations.</title>
        <authorList>
            <person name="Yakimov M."/>
        </authorList>
    </citation>
    <scope>NUCLEOTIDE SEQUENCE [LARGE SCALE GENOMIC DNA]</scope>
    <source>
        <strain evidence="7 8">SVXNc</strain>
    </source>
</reference>
<dbReference type="InterPro" id="IPR050768">
    <property type="entry name" value="UPF0353/GerABKA_families"/>
</dbReference>
<evidence type="ECO:0000256" key="1">
    <source>
        <dbReference type="ARBA" id="ARBA00022475"/>
    </source>
</evidence>
<dbReference type="PANTHER" id="PTHR22550">
    <property type="entry name" value="SPORE GERMINATION PROTEIN"/>
    <property type="match status" value="1"/>
</dbReference>
<keyword evidence="1" id="KW-1003">Cell membrane</keyword>
<evidence type="ECO:0000256" key="3">
    <source>
        <dbReference type="ARBA" id="ARBA00022989"/>
    </source>
</evidence>
<dbReference type="GeneID" id="90589678"/>
<keyword evidence="3 5" id="KW-1133">Transmembrane helix</keyword>
<evidence type="ECO:0000256" key="2">
    <source>
        <dbReference type="ARBA" id="ARBA00022692"/>
    </source>
</evidence>
<dbReference type="Gene3D" id="3.40.50.410">
    <property type="entry name" value="von Willebrand factor, type A domain"/>
    <property type="match status" value="1"/>
</dbReference>
<proteinExistence type="predicted"/>
<feature type="transmembrane region" description="Helical" evidence="5">
    <location>
        <begin position="288"/>
        <end position="306"/>
    </location>
</feature>
<organism evidence="7 8">
    <name type="scientific">Candidatus Nanohalococcus occultus</name>
    <dbReference type="NCBI Taxonomy" id="2978047"/>
    <lineage>
        <taxon>Archaea</taxon>
        <taxon>Candidatus Nanohalarchaeota</taxon>
        <taxon>Candidatus Nanohalarchaeota incertae sedis</taxon>
        <taxon>Candidatus Nanohalococcus</taxon>
    </lineage>
</organism>
<dbReference type="InterPro" id="IPR036465">
    <property type="entry name" value="vWFA_dom_sf"/>
</dbReference>
<keyword evidence="2 5" id="KW-0812">Transmembrane</keyword>
<evidence type="ECO:0000256" key="4">
    <source>
        <dbReference type="ARBA" id="ARBA00023136"/>
    </source>
</evidence>
<dbReference type="RefSeq" id="WP_347722142.1">
    <property type="nucleotide sequence ID" value="NZ_CP104395.1"/>
</dbReference>
<accession>A0ABY8CIS9</accession>
<feature type="transmembrane region" description="Helical" evidence="5">
    <location>
        <begin position="6"/>
        <end position="27"/>
    </location>
</feature>
<dbReference type="PANTHER" id="PTHR22550:SF5">
    <property type="entry name" value="LEUCINE ZIPPER PROTEIN 4"/>
    <property type="match status" value="1"/>
</dbReference>